<dbReference type="InParanoid" id="C4JZ75"/>
<dbReference type="OMA" id="AWGNEII"/>
<dbReference type="Proteomes" id="UP000002058">
    <property type="component" value="Unassembled WGS sequence"/>
</dbReference>
<evidence type="ECO:0000313" key="2">
    <source>
        <dbReference type="EMBL" id="EEP82611.1"/>
    </source>
</evidence>
<accession>C4JZ75</accession>
<feature type="signal peptide" evidence="1">
    <location>
        <begin position="1"/>
        <end position="26"/>
    </location>
</feature>
<dbReference type="VEuPathDB" id="FungiDB:UREG_07476"/>
<dbReference type="GeneID" id="8439944"/>
<dbReference type="HOGENOM" id="CLU_082466_0_0_1"/>
<feature type="chain" id="PRO_5002938131" evidence="1">
    <location>
        <begin position="27"/>
        <end position="270"/>
    </location>
</feature>
<dbReference type="EMBL" id="CH476619">
    <property type="protein sequence ID" value="EEP82611.1"/>
    <property type="molecule type" value="Genomic_DNA"/>
</dbReference>
<dbReference type="OrthoDB" id="3780330at2759"/>
<keyword evidence="1" id="KW-0732">Signal</keyword>
<gene>
    <name evidence="2" type="ORF">UREG_07476</name>
</gene>
<sequence length="270" mass="29699">MLIPSFRNLCFVIFTAFLVLSDVLLAYDISKKLAPQGPLGVTLDRSVAINFPKENDPKDDTVYRSWLFSTHLKFKDPVSEISDGQLWQIARDAVDEMIKDVEQYGISARSVPNALAVLAWDHEIILSSSQKGGASFTYDYGDSPVLESLRLCQAIWKDDGPFGNDKEHRTGASCAEPMAAHLYYATTGEPLDTKKARVGTWTRRKKGWEQTDPCGTPEKDLWGCNLFVAAEGLTVLSPDKDPEEYDIKTLAGGVTASDQIQLCAVGASEG</sequence>
<organism evidence="2 3">
    <name type="scientific">Uncinocarpus reesii (strain UAMH 1704)</name>
    <dbReference type="NCBI Taxonomy" id="336963"/>
    <lineage>
        <taxon>Eukaryota</taxon>
        <taxon>Fungi</taxon>
        <taxon>Dikarya</taxon>
        <taxon>Ascomycota</taxon>
        <taxon>Pezizomycotina</taxon>
        <taxon>Eurotiomycetes</taxon>
        <taxon>Eurotiomycetidae</taxon>
        <taxon>Onygenales</taxon>
        <taxon>Onygenaceae</taxon>
        <taxon>Uncinocarpus</taxon>
    </lineage>
</organism>
<reference evidence="3" key="1">
    <citation type="journal article" date="2009" name="Genome Res.">
        <title>Comparative genomic analyses of the human fungal pathogens Coccidioides and their relatives.</title>
        <authorList>
            <person name="Sharpton T.J."/>
            <person name="Stajich J.E."/>
            <person name="Rounsley S.D."/>
            <person name="Gardner M.J."/>
            <person name="Wortman J.R."/>
            <person name="Jordar V.S."/>
            <person name="Maiti R."/>
            <person name="Kodira C.D."/>
            <person name="Neafsey D.E."/>
            <person name="Zeng Q."/>
            <person name="Hung C.-Y."/>
            <person name="McMahan C."/>
            <person name="Muszewska A."/>
            <person name="Grynberg M."/>
            <person name="Mandel M.A."/>
            <person name="Kellner E.M."/>
            <person name="Barker B.M."/>
            <person name="Galgiani J.N."/>
            <person name="Orbach M.J."/>
            <person name="Kirkland T.N."/>
            <person name="Cole G.T."/>
            <person name="Henn M.R."/>
            <person name="Birren B.W."/>
            <person name="Taylor J.W."/>
        </authorList>
    </citation>
    <scope>NUCLEOTIDE SEQUENCE [LARGE SCALE GENOMIC DNA]</scope>
    <source>
        <strain evidence="3">UAMH 1704</strain>
    </source>
</reference>
<keyword evidence="3" id="KW-1185">Reference proteome</keyword>
<evidence type="ECO:0000256" key="1">
    <source>
        <dbReference type="SAM" id="SignalP"/>
    </source>
</evidence>
<dbReference type="AlphaFoldDB" id="C4JZ75"/>
<name>C4JZ75_UNCRE</name>
<dbReference type="KEGG" id="ure:UREG_07476"/>
<protein>
    <submittedName>
        <fullName evidence="2">Uncharacterized protein</fullName>
    </submittedName>
</protein>
<proteinExistence type="predicted"/>
<evidence type="ECO:0000313" key="3">
    <source>
        <dbReference type="Proteomes" id="UP000002058"/>
    </source>
</evidence>
<dbReference type="RefSeq" id="XP_002582703.1">
    <property type="nucleotide sequence ID" value="XM_002582657.1"/>
</dbReference>
<dbReference type="eggNOG" id="ENOG502SCUT">
    <property type="taxonomic scope" value="Eukaryota"/>
</dbReference>